<feature type="signal peptide" evidence="3">
    <location>
        <begin position="1"/>
        <end position="26"/>
    </location>
</feature>
<evidence type="ECO:0000259" key="4">
    <source>
        <dbReference type="PROSITE" id="PS51233"/>
    </source>
</evidence>
<dbReference type="OrthoDB" id="6117326at2759"/>
<feature type="chain" id="PRO_5034055119" evidence="3">
    <location>
        <begin position="27"/>
        <end position="7316"/>
    </location>
</feature>
<evidence type="ECO:0000256" key="1">
    <source>
        <dbReference type="SAM" id="MobiDB-lite"/>
    </source>
</evidence>
<keyword evidence="3" id="KW-0732">Signal</keyword>
<feature type="compositionally biased region" description="Basic and acidic residues" evidence="1">
    <location>
        <begin position="161"/>
        <end position="171"/>
    </location>
</feature>
<gene>
    <name evidence="6" type="primary">LOC111134793</name>
</gene>
<dbReference type="PROSITE" id="PS00022">
    <property type="entry name" value="EGF_1"/>
    <property type="match status" value="1"/>
</dbReference>
<feature type="compositionally biased region" description="Basic and acidic residues" evidence="1">
    <location>
        <begin position="2892"/>
        <end position="2904"/>
    </location>
</feature>
<feature type="compositionally biased region" description="Acidic residues" evidence="1">
    <location>
        <begin position="2876"/>
        <end position="2891"/>
    </location>
</feature>
<reference evidence="6" key="1">
    <citation type="submission" date="2025-08" db="UniProtKB">
        <authorList>
            <consortium name="RefSeq"/>
        </authorList>
    </citation>
    <scope>IDENTIFICATION</scope>
    <source>
        <tissue evidence="6">Whole sample</tissue>
    </source>
</reference>
<dbReference type="KEGG" id="cvn:111134793"/>
<feature type="region of interest" description="Disordered" evidence="1">
    <location>
        <begin position="4142"/>
        <end position="4182"/>
    </location>
</feature>
<keyword evidence="2" id="KW-1133">Transmembrane helix</keyword>
<protein>
    <submittedName>
        <fullName evidence="6">Uncharacterized protein LOC111134793 isoform X1</fullName>
    </submittedName>
</protein>
<feature type="transmembrane region" description="Helical" evidence="2">
    <location>
        <begin position="7202"/>
        <end position="7225"/>
    </location>
</feature>
<feature type="region of interest" description="Disordered" evidence="1">
    <location>
        <begin position="3978"/>
        <end position="4044"/>
    </location>
</feature>
<feature type="region of interest" description="Disordered" evidence="1">
    <location>
        <begin position="2874"/>
        <end position="2904"/>
    </location>
</feature>
<evidence type="ECO:0000256" key="3">
    <source>
        <dbReference type="SAM" id="SignalP"/>
    </source>
</evidence>
<name>A0A8B8EJF8_CRAVI</name>
<accession>A0A8B8EJF8</accession>
<feature type="compositionally biased region" description="Acidic residues" evidence="1">
    <location>
        <begin position="4013"/>
        <end position="4027"/>
    </location>
</feature>
<sequence>MGKPSVQRSLKGLVCLLLLLVSWTRAEHEENETAENRMDDMLEDYFEFYVRESTRSEDGCNMELARMCFLGLSNGTLTAMMPKNRERKKHACEMVWKTKKCLDGVMTTCPERSGKDKMLDPFVPLLVSIADTVCDKGMDSEDNDEGDDDEEDDDEEDEEGSREGPRRSQGREEEEGCDMELVGMCMSGFFYTAAGFSHLTSPFAFSDSLCWQAGTSLSCLASTMLKCRHEKFRNLVSMVAAQLKLSQQAACKKSEGCNIERALESMMAFQNAMDSPLVQIEGSPLSCSILDVTLRMTVVDLKGCPQDVYNKVSGGIHLMTKATEKACHGKYPHIGVPPVPMLDEVTALGAIVNSPFASKETVCPLFEIAMKKLMTMKSHEVSSETVMHLIDTSMRMMGEMCADEEMWTDLINRTMMNDSTRPCMFRESTMCDMQRAKVCVQQSQLDYLMGDVEMFGWEPVCHGIEKMTRCVQYMTNGCENPSNMTIEKIAPKVKEIFSLAADHCPVKTLLEIRGSCYPSKCDITQALSCFAIPMDSDISSGQTCSFINRTLSCITENTSGCGMLEATRPVAYSLKRYLDWLRPYCMNVMVDQMLQTLPECTVKYLDGFNFLLAHSTNFTQDFCAYHMHVSTQCEDMNSLPAFARYSKAKMYSRGAMISWMCSQNGYDKVLNESMIEKRAAELYMKSKDMTEMEMMNYAMAGSCLSTYLLRLMEYTSLPVPQRKSLCSGWEYTKQCVHDHFTNATDAKKQTAMEAMKMVMMLHKQACPMEMMDRMDRMDVMDKQQPTCNVNASLWCLGKLGQYLSTASAFQTDSQCGAIKMAMHCVYNNSMNCTESQKTMVKEAMEPILSLSGSHCGPETEEECNVTKALVDQFLPKTCDKVAVSDCWSWLNSAKDYYTTMNNTKALCSMSRQAIMCAQTHSRGCEASYVATDVTTPMEALKAELQTKCLDKDEMNSMEFNKQGNTTEKCQMEPALVPCVGNVEMCFNSMDPAEICKNQAHLKSCISLMMRGCDKYMVYSYTKSIQMNQEKLEAAINGSCDLLPSSSLPTMPSNFSQDMTCIAGDGVFGNYLYNDSATQENLCEVFTKMSECVLANSSAVALPWRKALETISHIVKKQVYFRCSIVENMNMVYQDDMINATNLEIPKNSSCDVATASMCMYNFAASNMFPTFYPIGEREQTCRSRKSDVACIHKSLSGCPAAIKMKTIQVLDWFNSIGKSMGICNEEPTRKCQPREAMKCVSMLSEGIMRFGMTEQAPVVCSGIVSTEMCVIDNTLGCEPEVRASIEDAYKDVSTIAVKTCQMDNKKLRELALREEMCDIEKARMCLNEMFNKVAMTTASSEEVDQRELCREVHMMAECVEKNSISCEERERMKVDAHKPLVMALLKGTCSMEEKEEEKESYESGHCKMTAVRCLRDYIQVATMDSLSSYCRQVPPTMKCLSEVMYTCDKKIQGLLSMVVDHIGETSGALCKTKDCNMELASMCMTEVGAMLKLPPQTYTQSSLWCGFVKQALRCTEMHGRSCDMRKSPLSESWYNSSVWMVHVLCREEATPNPVLSVAPAYQLEGLFSLLSLLGNPYATKETICPHYSHLMMTVYEAAYVLTPEMYAQMLQVYRMPMKTVGYLCGPGSGEYVLSDKNATCDVHAAFKCADEVKLHSHVTNSIFYGWKPVCDAVEKMSCCITDVTSDCTDHDSILAVSSLYHEVYAIVGEKCVPRDINARVAKNCPMRLPKRCDVTNAVNKCLLYIGSQADKRQICSELPNIVRCVKEHTDGCAASQNAPLEWILRKYKEWQQSSCDLSQVDPQVMVVDDSSELANCSMMFMNSFYKGLTTKTDFMQAMCQASEEEQKCMRHAKHIPLSVQFNLAEDMDKYMEFNKMCNRSFTTLPAVSEPADCMADNAALCMVSYGQTLMNWRMVPVTDRVSMCGKILDIHLCVNASVQSCSKQRQDVFREGLASMTALHWEVCPSILPAIKEMDYVCSPEVASMCIEHYGMYLSGATPNKQREACSKFHETLECVHLSTKNCSDSVKESFSSSLDQASNMLGNTCPLLSSVMCNMSMWESTLRHSRCEPVKANQCLLDLDKYAKANMTKMDGMCMKYAATVECVLQNSMTCHPDKVTNINTTMYVIMSTLGRECMKLAAKQSNTDMKEMSAFPLLTAVHNCQPRPVCTTRWLDCAPDMNATVVCNDGERIAKCMLEKSAGCDNGTRLSLAKDIRNFAVELAKYYRAGKCNFSEIVIEMTNPFVPNMYNDSCHLQFASHFMAVMMNASASHWDVCMVLNETRHCLEKESAYLPALLQGVWKTAMHKIDLDNCYSGFAEAMMKMNMTKEEKMMMEMERWNMSQLYKRSLPESPYCRQEEAARCTEYLGSLAVFGGSVPMVDREATCRDVAFLQNCILESTMQCSAKLRMKFLNTARTLNNLIQSQGFCLESKAVAKDSFRMEVMKMECNEKEAMHCLGMLSLSISQQNYMESRSAVCAHLLPVEICVAKNTYNCMPHVRKNIEGTYRDLRTIAKGLCTSRPRTEASSEGIKDHCLSDMPMERSTMCSVPDALYCMNTLHSRILQAKDKESVCRMLPELRTCVWKHVGGCAQCQQDSVYWTMHDIFQRLTKLCPTATCDPCAARWCADQLNMTMRKEDREQNMTMRKEDREQLSCVDIWKTRQCMDMSLSGCSMEETHHVREVLESRMRPMIPDSCQSKLKFSECALHFAVMAQKILKVSEEMMPKAVISEVERMTEEYMKNMPKPPTHEEQLKAVKRLVKIVQDMDKTEACPRESDGWPWGLPEDTPTQCKEALSAAACMGTHIQQLPKEKIPLVNASLHLVGQLLMDKCEKKPLKCFSCKNFKSNEECNMQPMETCKGDNQMCYTVTTLKPMNETSSDDVNDDDDDDDNDDKEEKGADDPKVKAEDKGWISKGCARRVPLLSQKTECLGGGKCEYACYKSDCNYMSHSAVRDDKSCDPKMAAICGMHLVSDLLSMENPDCRKVKQLMQCMYDHTSKCVSSSDQRMNQFAVQLASSPGLIRCYVEPEMCGCGRCQALMLTNLIQNPLLSREQICMAATEAQMAVMKSVMTQDCSKEDLNNLHETTKVVVSMLGDMCSPQFIGAKLGMPKYNKTCSMEASQMCQKATPWEEYARHNDSRVCGMVRMMFFCMRLHTQDCEVSQSEISAAVYWMYSVVSPLKGLCEFGAIERTTEAIVKSKVLLPADEMKTMIMEAFKEESMKEKEMYSSMMVLQQSLEVMEREHICMPGAALHHCFYYTENVPQAQICGAANKTHACIELMTRDCNPLQRAPVSYVFRNILSRDPKLCGIPTTPAPEMAKDPMFKLAICSTNYSMAVQQAYSKPPTKTMTLEMCAAAVMLDQCVYHTDVSSAAKVPVAQMAMVTKALVDVSCNSLSADTSAMVCKDDDVVCKIVKNMSKPVEWQDPPQEPAECEASYAAACMGNYIVRLLTHSFAPLDGKQAVCWERVYMEQCVVSKTASCTYNRKLMFLAASVWFKSITEPGCSVVNAVQMPNCSMAQQCVAKGLYYLTQKESYEDMDGFCWGASQIAQCIAHHATNCTSQEMVNVTEGVEIMGNVTHFYCPHLDAEICPLTTMSGSTPGAVCQVNNMRMCVSRFYEQMQENNGMAEQQYCGLVSQTMDCVMKNSSNCLPSVVGEMKDLLKPGMLQANYNCSVLTQVYQAHTSCPIVGNCSIAMAMSKITDAIARSSTMTGSRCSMARELQNELSQQTCFPVEISIINKALSQFEGYLSRNFGCPRLNVGIFPSSGVVFDNGELAKCVDEMGENLGDALTTPKYGVWDICDSAQKYHGCLKSLFSKARSTKEKFIMMTMHQSFMDIEKFVNGTCAALNMSRLVPVSSAEPSTCAKNLAVGCVLSFSMQAMHVGQLRPQDTDALCRSRMDYYYCMKNSTNTCSFGFTSQLQTMLTLADGVLMNSEQCPDDVMEQHQRMQMEEYMEMMYGAARNDLSIKLVMEVIGERVQLKRDSEEEEREMEEDDQKDKERKEDKEEDDRMKEGEEKDEMMKDDDDDEEIDKERMDDKSDMDEEDGMMEGCNKRMASRCMMHFSYSVISVNRTNLMETCRNMQNAVPCVWNNVKKCGEVEQFVAMDTIKQVMNYGKGICMRAFYRMSMSEDMSDDEREEVRKMMESQNMSESMMEDKEGMMTGSREEDSSRREGMMEEEDMDEMEKDKRDMEEMHEEMKKMFQNVDPVSEVQKSVKAFMAEGGKMEGNMDGVMKLLSVAPEDGYCVDPAKYKEFGRCDPAAAMECMMSIDRELLSPISTHDRLCLKYNIAARCYAAMSVGCDHMTSEMLASSFAMMMYKVGDKCETTYASPCHRMEKMKCDVKEAEECLEGLHGVVVAGREFLPSSANRMCMVASKARECLMEKLAHCDVKTKYGFHDALRPAMDTLDNICNSMPALGCVTSFLWKTASSVLLTADLARVGSVVQTMKYYRDQNMSIPDSVKDMMQEQMADRLNGSRSEAMTMFAGWLGRIVGKAPECMEDKDRGHGMEEVLMGVSGLIKLTMMEDELVTPDMAFVEHMEMMIQMDDKDSVIRMAINAINKTLAEHNMHLNQSLLIRTAVKEIVQMGDSTKMLQFFYARIAKNMVAKTMEKMGMKMKVDEEAEEEMEKEMQKWMVTELAEKVREMMPNMTRMMSSDYAIEYMSKVMEEMKMKKWSSCAELAETAKCLEKHAHMIPAESQATLKVTMSALFKVVEEICQAPKCFQCNGLAKNEECNQQGYMTCDPGQGCTTTIIEGKIYKGCAYPSEDYKDDRMNFMTCMGSWCNQPLMTTHKEKDPKCRPYMAIQCGMDLVPSLVLNRTPNLRDVYKAAWCMDTHTSHCAYRHNQAVGQLGQIVKRTALEGACAGDMSQYQCGIRSVMALSASLNQPTVSRAAFCYDLNMTLNTIRMAEVNKSCGEYDSIAVYEGLKSIMQTVGYDFCPGIMDGNNATCAEMNRMMMEDGDKEMMEASDKEVKCEVEEVPMCVEEQEMLRSLVMMSETERMKAARMGRPRDHDQMCMELFMASRCVASKVRGCSQPIQNTAKTNFSKKLEFFIRHCPISKMMHEMCSPAPRPMPICDIQYVHSACLGRFDRETDICKVNTSHLHTTLECMVNHTTGCSVVQGVSIFDKIFDIVTTMTMNCTAITKVVKNDQVMYKMAGEMIKKMVLEYNLMIPADSMRDTKPMSKVVESYLMAKYAQKMPNLTAEVVVSSMAPMLMNVTLALEHFAQMAMFGDETSGIAVCLLDYSASFKRALMYPDWFSLIHCESLSELQTCMSRQSLSPVAQGNVMRSISEMTDFMNTVCRDYPEQVMWKGWMMWNLTEKFMKHPVYKELKIHELSEHMANGTTGKMNLTAQQVGSMLNAILGNISDPSIHMGNETCDIYGIATKISEFSVHLMGSFTARSQYPILCDWLKNAVVPETEAMIKRCSPTHQVLYRSVIGVMVNQTKPYCDQPAMETMRPQQTCRLNEAYGCYLSVFPYMSGVNVPQEKLCRAYHYAVDCADRHTAWCTTEQKQYLTYIQDFVQGVVGDTCPFVQALRKCYTRISSSNSVCDVRKAKECTTVLGDYRKGATKDTCSKLPQMMQCFSSHTVGCSPSEAHDVGTYIDVLVPLYKLVSACYKHDLSTELYQSCQAPPTCSLKKAAECHVPLMNKVTCSAQEANDFYNCVASHIQGCNLLQLQIFDSQLWLGRQRMPSCNAYNLPSSLYPLSIVTEAEGLNQCKEVFLQNITSALETSTNSRQKICVSIQMMYECLMYGQAEESRQFLTSMYGTSFLLTSSLTGQICTEVYQGKVPMEEDSKTGTSCDTKAAAQCLATTSIPVFFSASLNREDKKAFCGDGAFQLCMSVVKSTLDGCKPEETDQLRSYYSYLQSIREFSGVCEEEFASCVPMDALTCSMETTEKMKMMAAKNMTDDKEENVYCSHFESTMGCVRSSVFGCSKEVKMEVRRSTEESFCIASDILKSCDLLEMEEPEMDLPKCVKDKQRATCNMTAAYGCLKHLYWEIENAFLDCNSMHEPYTHAMQCYIENVVNCTEGQQWIADKMMRIIHEAVEKNCPMIPGHSCREPESCEADEAMYCVKALDQLLSEGGDMENDQMCMAAEMTKACVYDKTRHCSWFSKGAGSQAMTEVMDKAAISRRLQCTNTLDFCMTTFYHSAIGIIQGEMMMTNLSKIRDEVTRQIMFEMTVGRDPMMLMSKWNMSMNNVSSTIIQMMTKEIKEYMDKMLKENMNSENKLSSFNMHILDVMTRGIKSHQDKYLKVKAMQCNGATQAFSCIVNNLQRSSGLHSDAVAFVASMGSHLYVVISDMCVKERSCDLAEEPSTCQILPAADLIMKQVGSVRDMKAFCNMLPHSIQNVTALLQGCTEDDMAYHLRRSLAEMKEVKDTMCRSQEQCQLEAAQKCVREFQANPSCSSYESSLQCVTANLKSCDADTVREVEMDLQSAYDKIASTCVPMPDLVSSISSRSTVRLIEGGSEEFLNLRLSESPSDKCEAGKSCMVRVKVQLHGDPVTTPRCSGSQGKVVPQVVVLKDPSVDDPCSFNFTGENWQRGTQIPLLASSDMLYDKVQDVNLSMVVEKYSDDQLLLTRQMTDIKLVAADTDQPAFCSAFDSYIVTFDGKTVKNRYQGEFTLYKHSTMPFEVHILNQACSSRSRTCTCAAMVKSEDDVLVVDVCSKVSGSPLDMPVKLFRNGELAEGTKIYQDNDGKLITVDLPTAGLVLIKTEKNNRLSVFVVPSSLDWLRSEGLCGVYDANKNNDMAMPVSGSQAKKVSHFIKGWRNNAGDSLYVGARADPSYQPPVYCTCSGDSTLVHNQCKPMLISSTCSLSSGKDITDELVQLSSSVSNRNKRAVDSPWEGLAGVDTSYDPQDTELTRSASGNWTLATAGSYCDKLMASSQIMDKCQSLVGTSFTEAVRDICIQTILTNDGTSDVSIDSIVQVQCEAQLEKMAPVSSTDSAFQTMSNEIMGLVCPNDCNNHGQCIGGQCTCFQGYIGGDCSISESVAPSITSLEANGLCSLQNGGCTTVLVSGGPFAEEVSPKCHYQETERTTTGFTVTGSVIHSDAQFMTSTLLKCTVPSSLLAPAGAAVSAVSLSVSNNGQALSQPMLFISYHPMCYSCNSTGQCSSLTSGCVINEKCYIANEVNPQSICEFCDPITTTSAWTRKIVPGCPGSVTNPVTTQSPTTPSNPNGQGSQGQGKDCATPAPVVEQDKTLATILGAFAGLFFLTTVVLGCKACRTSGKTNRKLLKSDDLVTSSNSASASSIEEKTAAAFINETYNDNVKEVVVDPKTSYLYGPVATKTEPKAKGTDPTTLYPDVENSRIREEQY</sequence>
<dbReference type="GeneID" id="111134793"/>
<feature type="compositionally biased region" description="Basic and acidic residues" evidence="1">
    <location>
        <begin position="7307"/>
        <end position="7316"/>
    </location>
</feature>
<organism evidence="5 6">
    <name type="scientific">Crassostrea virginica</name>
    <name type="common">Eastern oyster</name>
    <dbReference type="NCBI Taxonomy" id="6565"/>
    <lineage>
        <taxon>Eukaryota</taxon>
        <taxon>Metazoa</taxon>
        <taxon>Spiralia</taxon>
        <taxon>Lophotrochozoa</taxon>
        <taxon>Mollusca</taxon>
        <taxon>Bivalvia</taxon>
        <taxon>Autobranchia</taxon>
        <taxon>Pteriomorphia</taxon>
        <taxon>Ostreida</taxon>
        <taxon>Ostreoidea</taxon>
        <taxon>Ostreidae</taxon>
        <taxon>Crassostrea</taxon>
    </lineage>
</organism>
<dbReference type="InterPro" id="IPR000742">
    <property type="entry name" value="EGF"/>
</dbReference>
<evidence type="ECO:0000313" key="5">
    <source>
        <dbReference type="Proteomes" id="UP000694844"/>
    </source>
</evidence>
<feature type="region of interest" description="Disordered" evidence="1">
    <location>
        <begin position="7161"/>
        <end position="7191"/>
    </location>
</feature>
<dbReference type="SMART" id="SM00216">
    <property type="entry name" value="VWD"/>
    <property type="match status" value="1"/>
</dbReference>
<keyword evidence="2" id="KW-0812">Transmembrane</keyword>
<keyword evidence="2" id="KW-0472">Membrane</keyword>
<feature type="compositionally biased region" description="Basic and acidic residues" evidence="1">
    <location>
        <begin position="4151"/>
        <end position="4172"/>
    </location>
</feature>
<proteinExistence type="predicted"/>
<feature type="domain" description="VWFD" evidence="4">
    <location>
        <begin position="6596"/>
        <end position="6776"/>
    </location>
</feature>
<evidence type="ECO:0000313" key="6">
    <source>
        <dbReference type="RefSeq" id="XP_022339894.1"/>
    </source>
</evidence>
<dbReference type="PROSITE" id="PS01186">
    <property type="entry name" value="EGF_2"/>
    <property type="match status" value="1"/>
</dbReference>
<dbReference type="RefSeq" id="XP_022339894.1">
    <property type="nucleotide sequence ID" value="XM_022484186.1"/>
</dbReference>
<dbReference type="PROSITE" id="PS51233">
    <property type="entry name" value="VWFD"/>
    <property type="match status" value="1"/>
</dbReference>
<feature type="compositionally biased region" description="Acidic residues" evidence="1">
    <location>
        <begin position="140"/>
        <end position="160"/>
    </location>
</feature>
<keyword evidence="5" id="KW-1185">Reference proteome</keyword>
<dbReference type="Proteomes" id="UP000694844">
    <property type="component" value="Chromosome 5"/>
</dbReference>
<dbReference type="Gene3D" id="2.10.25.10">
    <property type="entry name" value="Laminin"/>
    <property type="match status" value="1"/>
</dbReference>
<feature type="region of interest" description="Disordered" evidence="1">
    <location>
        <begin position="7286"/>
        <end position="7316"/>
    </location>
</feature>
<feature type="compositionally biased region" description="Low complexity" evidence="1">
    <location>
        <begin position="7161"/>
        <end position="7180"/>
    </location>
</feature>
<feature type="region of interest" description="Disordered" evidence="1">
    <location>
        <begin position="135"/>
        <end position="175"/>
    </location>
</feature>
<feature type="compositionally biased region" description="Acidic residues" evidence="1">
    <location>
        <begin position="3982"/>
        <end position="3992"/>
    </location>
</feature>
<dbReference type="InterPro" id="IPR001846">
    <property type="entry name" value="VWF_type-D"/>
</dbReference>
<dbReference type="Pfam" id="PF23106">
    <property type="entry name" value="EGF_Teneurin"/>
    <property type="match status" value="1"/>
</dbReference>
<dbReference type="Pfam" id="PF00094">
    <property type="entry name" value="VWD"/>
    <property type="match status" value="1"/>
</dbReference>
<feature type="compositionally biased region" description="Basic and acidic residues" evidence="1">
    <location>
        <begin position="3993"/>
        <end position="4012"/>
    </location>
</feature>
<evidence type="ECO:0000256" key="2">
    <source>
        <dbReference type="SAM" id="Phobius"/>
    </source>
</evidence>